<evidence type="ECO:0000313" key="1">
    <source>
        <dbReference type="EMBL" id="CAG6580234.1"/>
    </source>
</evidence>
<name>A0A8D8JX71_CULPI</name>
<proteinExistence type="predicted"/>
<protein>
    <submittedName>
        <fullName evidence="1">(northern house mosquito) hypothetical protein</fullName>
    </submittedName>
</protein>
<dbReference type="EMBL" id="HBUE01304037">
    <property type="protein sequence ID" value="CAG6580234.1"/>
    <property type="molecule type" value="Transcribed_RNA"/>
</dbReference>
<dbReference type="AlphaFoldDB" id="A0A8D8JX71"/>
<accession>A0A8D8JX71</accession>
<organism evidence="1">
    <name type="scientific">Culex pipiens</name>
    <name type="common">House mosquito</name>
    <dbReference type="NCBI Taxonomy" id="7175"/>
    <lineage>
        <taxon>Eukaryota</taxon>
        <taxon>Metazoa</taxon>
        <taxon>Ecdysozoa</taxon>
        <taxon>Arthropoda</taxon>
        <taxon>Hexapoda</taxon>
        <taxon>Insecta</taxon>
        <taxon>Pterygota</taxon>
        <taxon>Neoptera</taxon>
        <taxon>Endopterygota</taxon>
        <taxon>Diptera</taxon>
        <taxon>Nematocera</taxon>
        <taxon>Culicoidea</taxon>
        <taxon>Culicidae</taxon>
        <taxon>Culicinae</taxon>
        <taxon>Culicini</taxon>
        <taxon>Culex</taxon>
        <taxon>Culex</taxon>
    </lineage>
</organism>
<dbReference type="EMBL" id="HBUE01077600">
    <property type="protein sequence ID" value="CAG6475964.1"/>
    <property type="molecule type" value="Transcribed_RNA"/>
</dbReference>
<reference evidence="1" key="1">
    <citation type="submission" date="2021-05" db="EMBL/GenBank/DDBJ databases">
        <authorList>
            <person name="Alioto T."/>
            <person name="Alioto T."/>
            <person name="Gomez Garrido J."/>
        </authorList>
    </citation>
    <scope>NUCLEOTIDE SEQUENCE</scope>
</reference>
<sequence>MALILVLYYSKVKKNRENSISTFQILTKQNFIQIARAFRQSVASTNASKSAPFLTQLNKQATLHPSSSLSSHSRLFASICRQLAEPPLAFSQPTPIKYHKRLISLFPFPLLLLVHTTKCQAAYFVFVRFTILYGGEPLSV</sequence>